<evidence type="ECO:0000313" key="1">
    <source>
        <dbReference type="EMBL" id="TKR27903.1"/>
    </source>
</evidence>
<organism evidence="1 2">
    <name type="scientific">Natronomonas salsuginis</name>
    <dbReference type="NCBI Taxonomy" id="2217661"/>
    <lineage>
        <taxon>Archaea</taxon>
        <taxon>Methanobacteriati</taxon>
        <taxon>Methanobacteriota</taxon>
        <taxon>Stenosarchaea group</taxon>
        <taxon>Halobacteria</taxon>
        <taxon>Halobacteriales</taxon>
        <taxon>Natronomonadaceae</taxon>
        <taxon>Natronomonas</taxon>
    </lineage>
</organism>
<evidence type="ECO:0000313" key="2">
    <source>
        <dbReference type="Proteomes" id="UP000308037"/>
    </source>
</evidence>
<gene>
    <name evidence="1" type="ORF">DM868_02120</name>
</gene>
<dbReference type="OrthoDB" id="231976at2157"/>
<proteinExistence type="predicted"/>
<accession>A0A4V5ZPJ6</accession>
<dbReference type="EMBL" id="QKNX01000001">
    <property type="protein sequence ID" value="TKR27903.1"/>
    <property type="molecule type" value="Genomic_DNA"/>
</dbReference>
<dbReference type="AlphaFoldDB" id="A0A4V5ZPJ6"/>
<protein>
    <submittedName>
        <fullName evidence="1">Uncharacterized protein</fullName>
    </submittedName>
</protein>
<dbReference type="RefSeq" id="WP_137275203.1">
    <property type="nucleotide sequence ID" value="NZ_QKNX01000001.1"/>
</dbReference>
<comment type="caution">
    <text evidence="1">The sequence shown here is derived from an EMBL/GenBank/DDBJ whole genome shotgun (WGS) entry which is preliminary data.</text>
</comment>
<dbReference type="Proteomes" id="UP000308037">
    <property type="component" value="Unassembled WGS sequence"/>
</dbReference>
<keyword evidence="2" id="KW-1185">Reference proteome</keyword>
<name>A0A4V5ZPJ6_9EURY</name>
<reference evidence="1 2" key="1">
    <citation type="submission" date="2019-04" db="EMBL/GenBank/DDBJ databases">
        <title>Natronomonas sp. F20-122 a newhaloarchaeon isolated from a saline saltern of Isla Bacuta, Huelva, Spain.</title>
        <authorList>
            <person name="Duran-Viseras A."/>
            <person name="Sanchez-Porro C."/>
            <person name="Ventosa A."/>
        </authorList>
    </citation>
    <scope>NUCLEOTIDE SEQUENCE [LARGE SCALE GENOMIC DNA]</scope>
    <source>
        <strain evidence="1 2">F20-122</strain>
    </source>
</reference>
<dbReference type="PROSITE" id="PS51257">
    <property type="entry name" value="PROKAR_LIPOPROTEIN"/>
    <property type="match status" value="1"/>
</dbReference>
<sequence length="302" mass="33239">MHRRTFLAGVSAVVAGCSSREEPDVLRPTVTPVEVPSDPRMAGAAIPVGESQFGADVRGPDGVTCFHRLDDRSESAYVAPSRERFTPKNPAGSMYVTNGNTAELVVETGWELLKDSGHRWVPINAPQAGRSEISVLAPNDRWRRGHVVRQVFGLSVLGPGRYVRVESVRRRGDREPQSIGALFEVNGTQFRMVPRREPTARGDDVVRIDTGLRAEMDLVFERVDDAADAVELVPEAVGAIPMFWDSIPQLRDVSTVRFRNAGADVAFRYLDSATVRDEPVGPGDLLAVEDVTFTVRIVEHNR</sequence>